<gene>
    <name evidence="2" type="ORF">M5K25_018769</name>
</gene>
<evidence type="ECO:0000259" key="1">
    <source>
        <dbReference type="Pfam" id="PF14111"/>
    </source>
</evidence>
<dbReference type="AlphaFoldDB" id="A0ABD0UD22"/>
<evidence type="ECO:0000313" key="2">
    <source>
        <dbReference type="EMBL" id="KAL0910690.1"/>
    </source>
</evidence>
<comment type="caution">
    <text evidence="2">The sequence shown here is derived from an EMBL/GenBank/DDBJ whole genome shotgun (WGS) entry which is preliminary data.</text>
</comment>
<dbReference type="InterPro" id="IPR025558">
    <property type="entry name" value="DUF4283"/>
</dbReference>
<reference evidence="2 3" key="1">
    <citation type="journal article" date="2024" name="Plant Biotechnol. J.">
        <title>Dendrobium thyrsiflorum genome and its molecular insights into genes involved in important horticultural traits.</title>
        <authorList>
            <person name="Chen B."/>
            <person name="Wang J.Y."/>
            <person name="Zheng P.J."/>
            <person name="Li K.L."/>
            <person name="Liang Y.M."/>
            <person name="Chen X.F."/>
            <person name="Zhang C."/>
            <person name="Zhao X."/>
            <person name="He X."/>
            <person name="Zhang G.Q."/>
            <person name="Liu Z.J."/>
            <person name="Xu Q."/>
        </authorList>
    </citation>
    <scope>NUCLEOTIDE SEQUENCE [LARGE SCALE GENOMIC DNA]</scope>
    <source>
        <strain evidence="2">GZMU011</strain>
    </source>
</reference>
<feature type="domain" description="DUF4283" evidence="1">
    <location>
        <begin position="225"/>
        <end position="307"/>
    </location>
</feature>
<accession>A0ABD0UD22</accession>
<dbReference type="Pfam" id="PF14111">
    <property type="entry name" value="DUF4283"/>
    <property type="match status" value="1"/>
</dbReference>
<proteinExistence type="predicted"/>
<name>A0ABD0UD22_DENTH</name>
<protein>
    <recommendedName>
        <fullName evidence="1">DUF4283 domain-containing protein</fullName>
    </recommendedName>
</protein>
<organism evidence="2 3">
    <name type="scientific">Dendrobium thyrsiflorum</name>
    <name type="common">Pinecone-like raceme dendrobium</name>
    <name type="synonym">Orchid</name>
    <dbReference type="NCBI Taxonomy" id="117978"/>
    <lineage>
        <taxon>Eukaryota</taxon>
        <taxon>Viridiplantae</taxon>
        <taxon>Streptophyta</taxon>
        <taxon>Embryophyta</taxon>
        <taxon>Tracheophyta</taxon>
        <taxon>Spermatophyta</taxon>
        <taxon>Magnoliopsida</taxon>
        <taxon>Liliopsida</taxon>
        <taxon>Asparagales</taxon>
        <taxon>Orchidaceae</taxon>
        <taxon>Epidendroideae</taxon>
        <taxon>Malaxideae</taxon>
        <taxon>Dendrobiinae</taxon>
        <taxon>Dendrobium</taxon>
    </lineage>
</organism>
<sequence>MFHAAEFDILSSVVSTKEHEQQMTSVADPIISDRHNFDFISDCISQGQLSDEHELCDFLVSSFRQVCDHKSDCFQQLQNEAELSLVRQVQVCSPKMNIPCVDAVGDIPMSGGRILNDLDDCLASSRRCVSLPNASAQDPLVTGKCTSAVCVNALKATSHSLDGRLDSCRVSSSIAATQEPLVTENCTPAVCINASKPISHNLRVVLDEDGIFLCLNFDKVKENISKLECALVGKLLGKRISFAWLQGELSRRWSHVGEFQLITIAPNCFICIFQSLEARVVILRGDPWIVADSIIGLARWSCSFSLEDMKGFQAKT</sequence>
<keyword evidence="3" id="KW-1185">Reference proteome</keyword>
<dbReference type="EMBL" id="JANQDX010000015">
    <property type="protein sequence ID" value="KAL0910690.1"/>
    <property type="molecule type" value="Genomic_DNA"/>
</dbReference>
<dbReference type="Proteomes" id="UP001552299">
    <property type="component" value="Unassembled WGS sequence"/>
</dbReference>
<evidence type="ECO:0000313" key="3">
    <source>
        <dbReference type="Proteomes" id="UP001552299"/>
    </source>
</evidence>